<evidence type="ECO:0000313" key="2">
    <source>
        <dbReference type="EMBL" id="GAA4890557.1"/>
    </source>
</evidence>
<evidence type="ECO:0008006" key="4">
    <source>
        <dbReference type="Google" id="ProtNLM"/>
    </source>
</evidence>
<feature type="repeat" description="TPR" evidence="1">
    <location>
        <begin position="468"/>
        <end position="501"/>
    </location>
</feature>
<dbReference type="SMART" id="SM00028">
    <property type="entry name" value="TPR"/>
    <property type="match status" value="3"/>
</dbReference>
<dbReference type="SUPFAM" id="SSF48452">
    <property type="entry name" value="TPR-like"/>
    <property type="match status" value="1"/>
</dbReference>
<sequence>MNNLKAYFTFFAFILTFAIQGQTYTTTFEENIFKSFKKDSINYNFIESLFAIDSIMNQETVDTFKQELYTVIKSFPKKEEKAKKEKKRIKYIYDIIHDKFFKKYTLDAYFSDIFNDGTYNCVTASALYAFAFDELHIPYHIKETPSHVFLIAYPNSHKIYLETTAPGAYGYSTPKETEVQKIIDELIAYKLVTKEEVAEKGYMKFYEDYFYGKEFINKCNLIGMQYYNKGLFELNNVNYSEALNNLRKAKVFYSSPLIKPILKSIMFTQINDLTFNNQKDVDYLIELLSISNYPEDYSIASLKSTLFKITEHDDNDSEFIEETINKFKTITNEKVRNEAIEFLYEYLARHAASDEDHDQALKYADTILKFNSNSKIAKQIIEYVCFKKVMFSMYDLNSLDSFLTMTEKYAFLKTNKRYSISLAHFYGNISLMNYKSKDIDPATNYLKKFENVMDNNNLVNDINKNLIVDLYLRAGNYYYYKSKYKSSYNIFKKGLSYIPNHPDLVKKAQWSKEEL</sequence>
<name>A0ABP9F8I4_9FLAO</name>
<dbReference type="Proteomes" id="UP001500433">
    <property type="component" value="Unassembled WGS sequence"/>
</dbReference>
<dbReference type="InterPro" id="IPR019734">
    <property type="entry name" value="TPR_rpt"/>
</dbReference>
<dbReference type="PROSITE" id="PS50005">
    <property type="entry name" value="TPR"/>
    <property type="match status" value="1"/>
</dbReference>
<evidence type="ECO:0000256" key="1">
    <source>
        <dbReference type="PROSITE-ProRule" id="PRU00339"/>
    </source>
</evidence>
<keyword evidence="1" id="KW-0802">TPR repeat</keyword>
<keyword evidence="3" id="KW-1185">Reference proteome</keyword>
<dbReference type="InterPro" id="IPR011990">
    <property type="entry name" value="TPR-like_helical_dom_sf"/>
</dbReference>
<evidence type="ECO:0000313" key="3">
    <source>
        <dbReference type="Proteomes" id="UP001500433"/>
    </source>
</evidence>
<organism evidence="2 3">
    <name type="scientific">Flaviramulus aquimarinus</name>
    <dbReference type="NCBI Taxonomy" id="1170456"/>
    <lineage>
        <taxon>Bacteria</taxon>
        <taxon>Pseudomonadati</taxon>
        <taxon>Bacteroidota</taxon>
        <taxon>Flavobacteriia</taxon>
        <taxon>Flavobacteriales</taxon>
        <taxon>Flavobacteriaceae</taxon>
        <taxon>Flaviramulus</taxon>
    </lineage>
</organism>
<protein>
    <recommendedName>
        <fullName evidence="4">Tetratricopeptide repeat protein</fullName>
    </recommendedName>
</protein>
<proteinExistence type="predicted"/>
<accession>A0ABP9F8I4</accession>
<comment type="caution">
    <text evidence="2">The sequence shown here is derived from an EMBL/GenBank/DDBJ whole genome shotgun (WGS) entry which is preliminary data.</text>
</comment>
<dbReference type="RefSeq" id="WP_345273321.1">
    <property type="nucleotide sequence ID" value="NZ_BAABJH010000001.1"/>
</dbReference>
<gene>
    <name evidence="2" type="ORF">GCM10023311_13490</name>
</gene>
<dbReference type="EMBL" id="BAABJH010000001">
    <property type="protein sequence ID" value="GAA4890557.1"/>
    <property type="molecule type" value="Genomic_DNA"/>
</dbReference>
<reference evidence="3" key="1">
    <citation type="journal article" date="2019" name="Int. J. Syst. Evol. Microbiol.">
        <title>The Global Catalogue of Microorganisms (GCM) 10K type strain sequencing project: providing services to taxonomists for standard genome sequencing and annotation.</title>
        <authorList>
            <consortium name="The Broad Institute Genomics Platform"/>
            <consortium name="The Broad Institute Genome Sequencing Center for Infectious Disease"/>
            <person name="Wu L."/>
            <person name="Ma J."/>
        </authorList>
    </citation>
    <scope>NUCLEOTIDE SEQUENCE [LARGE SCALE GENOMIC DNA]</scope>
    <source>
        <strain evidence="3">JCM 18274</strain>
    </source>
</reference>